<dbReference type="OrthoDB" id="199633at2759"/>
<dbReference type="SUPFAM" id="SSF56801">
    <property type="entry name" value="Acetyl-CoA synthetase-like"/>
    <property type="match status" value="1"/>
</dbReference>
<dbReference type="GO" id="GO:0016874">
    <property type="term" value="F:ligase activity"/>
    <property type="evidence" value="ECO:0007669"/>
    <property type="project" value="UniProtKB-KW"/>
</dbReference>
<evidence type="ECO:0000313" key="8">
    <source>
        <dbReference type="Proteomes" id="UP001153069"/>
    </source>
</evidence>
<dbReference type="PANTHER" id="PTHR22754">
    <property type="entry name" value="DISCO-INTERACTING PROTEIN 2 DIP2 -RELATED"/>
    <property type="match status" value="1"/>
</dbReference>
<keyword evidence="5" id="KW-0472">Membrane</keyword>
<keyword evidence="8" id="KW-1185">Reference proteome</keyword>
<dbReference type="InterPro" id="IPR036736">
    <property type="entry name" value="ACP-like_sf"/>
</dbReference>
<feature type="transmembrane region" description="Helical" evidence="5">
    <location>
        <begin position="1250"/>
        <end position="1275"/>
    </location>
</feature>
<dbReference type="PROSITE" id="PS00455">
    <property type="entry name" value="AMP_BINDING"/>
    <property type="match status" value="1"/>
</dbReference>
<evidence type="ECO:0000256" key="2">
    <source>
        <dbReference type="ARBA" id="ARBA00022832"/>
    </source>
</evidence>
<evidence type="ECO:0000256" key="5">
    <source>
        <dbReference type="SAM" id="Phobius"/>
    </source>
</evidence>
<feature type="transmembrane region" description="Helical" evidence="5">
    <location>
        <begin position="1033"/>
        <end position="1055"/>
    </location>
</feature>
<dbReference type="EMBL" id="CAICTM010000046">
    <property type="protein sequence ID" value="CAB9498832.1"/>
    <property type="molecule type" value="Genomic_DNA"/>
</dbReference>
<comment type="caution">
    <text evidence="7">The sequence shown here is derived from an EMBL/GenBank/DDBJ whole genome shotgun (WGS) entry which is preliminary data.</text>
</comment>
<dbReference type="InterPro" id="IPR045851">
    <property type="entry name" value="AMP-bd_C_sf"/>
</dbReference>
<feature type="region of interest" description="Disordered" evidence="4">
    <location>
        <begin position="628"/>
        <end position="660"/>
    </location>
</feature>
<dbReference type="Pfam" id="PF00501">
    <property type="entry name" value="AMP-binding"/>
    <property type="match status" value="1"/>
</dbReference>
<dbReference type="GO" id="GO:0006631">
    <property type="term" value="P:fatty acid metabolic process"/>
    <property type="evidence" value="ECO:0007669"/>
    <property type="project" value="UniProtKB-KW"/>
</dbReference>
<dbReference type="PROSITE" id="PS50075">
    <property type="entry name" value="CARRIER"/>
    <property type="match status" value="1"/>
</dbReference>
<dbReference type="PANTHER" id="PTHR22754:SF32">
    <property type="entry name" value="DISCO-INTERACTING PROTEIN 2"/>
    <property type="match status" value="1"/>
</dbReference>
<feature type="domain" description="Carrier" evidence="6">
    <location>
        <begin position="645"/>
        <end position="731"/>
    </location>
</feature>
<dbReference type="InterPro" id="IPR000873">
    <property type="entry name" value="AMP-dep_synth/lig_dom"/>
</dbReference>
<reference evidence="7" key="1">
    <citation type="submission" date="2020-06" db="EMBL/GenBank/DDBJ databases">
        <authorList>
            <consortium name="Plant Systems Biology data submission"/>
        </authorList>
    </citation>
    <scope>NUCLEOTIDE SEQUENCE</scope>
    <source>
        <strain evidence="7">D6</strain>
    </source>
</reference>
<keyword evidence="1 7" id="KW-0436">Ligase</keyword>
<dbReference type="Gene3D" id="2.160.10.10">
    <property type="entry name" value="Hexapeptide repeat proteins"/>
    <property type="match status" value="1"/>
</dbReference>
<feature type="transmembrane region" description="Helical" evidence="5">
    <location>
        <begin position="762"/>
        <end position="784"/>
    </location>
</feature>
<feature type="compositionally biased region" description="Low complexity" evidence="4">
    <location>
        <begin position="640"/>
        <end position="656"/>
    </location>
</feature>
<dbReference type="InterPro" id="IPR040097">
    <property type="entry name" value="FAAL/FAAC"/>
</dbReference>
<dbReference type="Gene3D" id="3.30.300.30">
    <property type="match status" value="1"/>
</dbReference>
<accession>A0A9N8D9K2</accession>
<dbReference type="Proteomes" id="UP001153069">
    <property type="component" value="Unassembled WGS sequence"/>
</dbReference>
<evidence type="ECO:0000313" key="7">
    <source>
        <dbReference type="EMBL" id="CAB9498832.1"/>
    </source>
</evidence>
<dbReference type="Pfam" id="PF23024">
    <property type="entry name" value="AMP-dom_DIP2-like"/>
    <property type="match status" value="1"/>
</dbReference>
<dbReference type="SUPFAM" id="SSF47336">
    <property type="entry name" value="ACP-like"/>
    <property type="match status" value="1"/>
</dbReference>
<evidence type="ECO:0000259" key="6">
    <source>
        <dbReference type="PROSITE" id="PS50075"/>
    </source>
</evidence>
<dbReference type="InterPro" id="IPR011004">
    <property type="entry name" value="Trimer_LpxA-like_sf"/>
</dbReference>
<dbReference type="GO" id="GO:0008610">
    <property type="term" value="P:lipid biosynthetic process"/>
    <property type="evidence" value="ECO:0007669"/>
    <property type="project" value="InterPro"/>
</dbReference>
<feature type="transmembrane region" description="Helical" evidence="5">
    <location>
        <begin position="796"/>
        <end position="818"/>
    </location>
</feature>
<evidence type="ECO:0000256" key="4">
    <source>
        <dbReference type="SAM" id="MobiDB-lite"/>
    </source>
</evidence>
<dbReference type="InterPro" id="IPR025110">
    <property type="entry name" value="AMP-bd_C"/>
</dbReference>
<feature type="transmembrane region" description="Helical" evidence="5">
    <location>
        <begin position="85"/>
        <end position="107"/>
    </location>
</feature>
<feature type="transmembrane region" description="Helical" evidence="5">
    <location>
        <begin position="1209"/>
        <end position="1230"/>
    </location>
</feature>
<keyword evidence="3" id="KW-0443">Lipid metabolism</keyword>
<dbReference type="Gene3D" id="3.40.50.12780">
    <property type="entry name" value="N-terminal domain of ligase-like"/>
    <property type="match status" value="1"/>
</dbReference>
<protein>
    <submittedName>
        <fullName evidence="7">Fatty-acid--CoA ligase FadD21</fullName>
    </submittedName>
</protein>
<dbReference type="CDD" id="cd05931">
    <property type="entry name" value="FAAL"/>
    <property type="match status" value="1"/>
</dbReference>
<evidence type="ECO:0000256" key="1">
    <source>
        <dbReference type="ARBA" id="ARBA00022598"/>
    </source>
</evidence>
<feature type="transmembrane region" description="Helical" evidence="5">
    <location>
        <begin position="851"/>
        <end position="870"/>
    </location>
</feature>
<proteinExistence type="predicted"/>
<dbReference type="InterPro" id="IPR020845">
    <property type="entry name" value="AMP-binding_CS"/>
</dbReference>
<gene>
    <name evidence="7" type="ORF">SEMRO_46_G027540.1</name>
</gene>
<keyword evidence="2" id="KW-0276">Fatty acid metabolism</keyword>
<feature type="transmembrane region" description="Helical" evidence="5">
    <location>
        <begin position="1000"/>
        <end position="1027"/>
    </location>
</feature>
<sequence>MTTTPTANTAATADTPLQISFLQQLQTVVSRHSKETFATWYNVKGEATNEYTFQELWDEAGLISYQLRRKWGLQKGQRVVLCYDFGLHFFAAFLGCLRAGIVAVLVYPPSPPLAKSLAKMTKVVKDCQPALILTDIKVFAFKKSDQLNPFSNSRHLWPSNNVEYKVTDILQTSFLPSFRKTKSFDEAAIAPSDLAFLQYTSGSTGEPKGVMITHQALKANVALVHNGFESYYQRGGGVGKLEEGQRPSGFSWLPQYHDLGLIYASIAPFAGGWRMHMMSPLTFIQRPLLWLELMSQHKVNLGVGPDFAFKLCVRKYQEAQARRPDGADPILPGLDLSCIHNLQCGTEPVRLDTASSFWDAFGKYGLRKDYFSAGYGLAENVVGVCFCNGFHLSNREEDRQPFVAIGERDMLAEHLGIIIVDPTTCTQVEDGVTGEVWISGPSVAAGYHGKPELSRQVFQAKLQVDEEQGDAITAADKTFLRTGDLGFFDNDLFYICGRIKDLIIINGTNYYPQDIEYCCQNASPGVRPGCVASFSSNDSGEDGDVVVVFEIRKNHEKDAKSICQTVKDSIAREIGITPWTVVAIAERTLPKTTSGKIRRRETRQQFHDGTLNKVQVLMASSSLTDEKAASSDRTFQVANDQDSSTDTLAASSAAADEMQGLSESDKYEKIVSTVLPNYDPLSSWESNGMSSMKQVELTTELAKAFPIEIPPDFQIRLPTPSSLHTFILNQSNGGSFFPVDMSDFGPMTGWLDRPMPMFLSTILQGIGIACMLLTLSLSTAPAIYFVKLCQDSHLRWLAALLPLTVPVWHVCFSLMVVLSKWLVVGRYTARKVAVPSVSFLRWWYVDRLLDLWEFTTGNFLTGTPLLWVFYRMMGAALPLSVQVDAFLREFELLQIGPSVSIEYTVRCRKFGEWEKVANTECPTLRFRRVVIEEGCTVRGLVGPGATIGHASHIEKLAAVPEGAQVPANTTAAGSPAFHGPEPSVANKTSQLHIYLGALRVAWIVLELYLTAALVLLGEFVFGSLFALQWRYAALLHVVVLLAFTTLVGFVLTIPLKWILVGRRKPDVDKESEMWCLFHWMADYHFHLYRAFFDLVLVNSVTCNLLLRCLGLDIDYESKVWLYDFPPSKVDLISIEKSMISCVNFVVKSGGKTQRIRLQNCTVGHTAVLSNGCHIQNTEIAPLTRVTSDVSGDADKWATHRELPTVMDKLPVDLAAIPILFGLALSFVPTIEFYNAMSFLHSDNASILPHIQFAVIQLALTLAIHSLSWYLINVVVHRMMFRTTKKTPDGRQQPWSTSAYAVYLTLMFNFWELSLLVLLWGTPFINLVLTGLGSKIDGPFWYFGRRVYDAPMMSTKGRTLVDTASLNGHSVMYLEVELGACQVSGLLHENTICLANTHMEDNGTESGPVRFVNPCSKKEQVHLEP</sequence>
<keyword evidence="5" id="KW-1133">Transmembrane helix</keyword>
<feature type="transmembrane region" description="Helical" evidence="5">
    <location>
        <begin position="1296"/>
        <end position="1317"/>
    </location>
</feature>
<name>A0A9N8D9K2_9STRA</name>
<dbReference type="InterPro" id="IPR009081">
    <property type="entry name" value="PP-bd_ACP"/>
</dbReference>
<dbReference type="SUPFAM" id="SSF51161">
    <property type="entry name" value="Trimeric LpxA-like enzymes"/>
    <property type="match status" value="1"/>
</dbReference>
<dbReference type="InterPro" id="IPR042099">
    <property type="entry name" value="ANL_N_sf"/>
</dbReference>
<keyword evidence="5" id="KW-0812">Transmembrane</keyword>
<organism evidence="7 8">
    <name type="scientific">Seminavis robusta</name>
    <dbReference type="NCBI Taxonomy" id="568900"/>
    <lineage>
        <taxon>Eukaryota</taxon>
        <taxon>Sar</taxon>
        <taxon>Stramenopiles</taxon>
        <taxon>Ochrophyta</taxon>
        <taxon>Bacillariophyta</taxon>
        <taxon>Bacillariophyceae</taxon>
        <taxon>Bacillariophycidae</taxon>
        <taxon>Naviculales</taxon>
        <taxon>Naviculaceae</taxon>
        <taxon>Seminavis</taxon>
    </lineage>
</organism>
<evidence type="ECO:0000256" key="3">
    <source>
        <dbReference type="ARBA" id="ARBA00023098"/>
    </source>
</evidence>